<evidence type="ECO:0000313" key="2">
    <source>
        <dbReference type="EMBL" id="KAL2465943.1"/>
    </source>
</evidence>
<name>A0ABD1PPU7_9LAMI</name>
<dbReference type="EMBL" id="JBFOLK010000013">
    <property type="protein sequence ID" value="KAL2465943.1"/>
    <property type="molecule type" value="Genomic_DNA"/>
</dbReference>
<keyword evidence="3" id="KW-1185">Reference proteome</keyword>
<reference evidence="3" key="1">
    <citation type="submission" date="2024-07" db="EMBL/GenBank/DDBJ databases">
        <title>Two chromosome-level genome assemblies of Korean endemic species Abeliophyllum distichum and Forsythia ovata (Oleaceae).</title>
        <authorList>
            <person name="Jang H."/>
        </authorList>
    </citation>
    <scope>NUCLEOTIDE SEQUENCE [LARGE SCALE GENOMIC DNA]</scope>
</reference>
<comment type="caution">
    <text evidence="2">The sequence shown here is derived from an EMBL/GenBank/DDBJ whole genome shotgun (WGS) entry which is preliminary data.</text>
</comment>
<sequence>MNSNFILTTIALAVLSAAIAFHYRETATSVFTPPTIPGSDDLLHLSERIQLSGAVGPESLAFDSNGEGPYTGVADGRILKWKSGDDSNGWVEFAVTSSQR</sequence>
<dbReference type="AlphaFoldDB" id="A0ABD1PPU7"/>
<dbReference type="PANTHER" id="PTHR10426">
    <property type="entry name" value="STRICTOSIDINE SYNTHASE-RELATED"/>
    <property type="match status" value="1"/>
</dbReference>
<feature type="signal peptide" evidence="1">
    <location>
        <begin position="1"/>
        <end position="20"/>
    </location>
</feature>
<dbReference type="SUPFAM" id="SSF63829">
    <property type="entry name" value="Calcium-dependent phosphotriesterase"/>
    <property type="match status" value="1"/>
</dbReference>
<dbReference type="PANTHER" id="PTHR10426:SF69">
    <property type="entry name" value="PROTEIN STRICTOSIDINE SYNTHASE-LIKE 10"/>
    <property type="match status" value="1"/>
</dbReference>
<dbReference type="InterPro" id="IPR011042">
    <property type="entry name" value="6-blade_b-propeller_TolB-like"/>
</dbReference>
<dbReference type="Pfam" id="PF20067">
    <property type="entry name" value="SSL_N"/>
    <property type="match status" value="1"/>
</dbReference>
<protein>
    <submittedName>
        <fullName evidence="2">Protein STRICTOSIDINE SYNTHASE-LIKE 10</fullName>
    </submittedName>
</protein>
<gene>
    <name evidence="2" type="ORF">Adt_41794</name>
</gene>
<proteinExistence type="predicted"/>
<organism evidence="2 3">
    <name type="scientific">Abeliophyllum distichum</name>
    <dbReference type="NCBI Taxonomy" id="126358"/>
    <lineage>
        <taxon>Eukaryota</taxon>
        <taxon>Viridiplantae</taxon>
        <taxon>Streptophyta</taxon>
        <taxon>Embryophyta</taxon>
        <taxon>Tracheophyta</taxon>
        <taxon>Spermatophyta</taxon>
        <taxon>Magnoliopsida</taxon>
        <taxon>eudicotyledons</taxon>
        <taxon>Gunneridae</taxon>
        <taxon>Pentapetalae</taxon>
        <taxon>asterids</taxon>
        <taxon>lamiids</taxon>
        <taxon>Lamiales</taxon>
        <taxon>Oleaceae</taxon>
        <taxon>Forsythieae</taxon>
        <taxon>Abeliophyllum</taxon>
    </lineage>
</organism>
<dbReference type="Gene3D" id="2.120.10.30">
    <property type="entry name" value="TolB, C-terminal domain"/>
    <property type="match status" value="1"/>
</dbReference>
<evidence type="ECO:0000256" key="1">
    <source>
        <dbReference type="SAM" id="SignalP"/>
    </source>
</evidence>
<accession>A0ABD1PPU7</accession>
<evidence type="ECO:0000313" key="3">
    <source>
        <dbReference type="Proteomes" id="UP001604336"/>
    </source>
</evidence>
<keyword evidence="1" id="KW-0732">Signal</keyword>
<dbReference type="Proteomes" id="UP001604336">
    <property type="component" value="Unassembled WGS sequence"/>
</dbReference>
<feature type="chain" id="PRO_5044824336" evidence="1">
    <location>
        <begin position="21"/>
        <end position="100"/>
    </location>
</feature>